<proteinExistence type="predicted"/>
<protein>
    <recommendedName>
        <fullName evidence="1">Amidase domain-containing protein</fullName>
    </recommendedName>
</protein>
<dbReference type="STRING" id="83449.BON30_22670"/>
<sequence length="482" mass="52253">MQELTFLSAQEMARRVRMRQVSAVELLDAHLQQVARNNVRLNALVTLDETRARARAREADAALSRGEEWGPLHGVPLTIKDAFETTGLRTTSGFERLVDYVPRRDATVVARLKSAGAVVMGKTNLPRLALDTQTHNTVFGRTNNPWDVERTPGGSSGGGAVAVAAGMSPLEVGSDIGGSIRIPSHYCGVFGLKPTDGRIPLSGHIPGMPGSPRGVRHQGVAGPLARTVDDLRLALRLLSGPDGQDTEMPPVPFQEVPRRDLRSYRFVWTDDFGGMPVSAETRAALAGLARTLEGAGCVVERRSPGIDFEQSWNAWGRLLGAEVGSEIPVQARLMTALHFRSMRGDSAINRGIVRGLWGRMVDYTQALTVRDQMMATVEGFLEGWDAWLCPVTVGSAFTHRPSGDWVEVDARRVPYMEGTSGFCNLFNLTGHPVVVLPLPPASGRTLPLGVQVVGRRWKDEALLSVAEALAEVAGPFRRPPNV</sequence>
<dbReference type="PANTHER" id="PTHR43372:SF4">
    <property type="entry name" value="FATTY-ACID AMIDE HYDROLASE 2"/>
    <property type="match status" value="1"/>
</dbReference>
<comment type="caution">
    <text evidence="2">The sequence shown here is derived from an EMBL/GenBank/DDBJ whole genome shotgun (WGS) entry which is preliminary data.</text>
</comment>
<name>A0A1L9B9R8_9BACT</name>
<feature type="domain" description="Amidase" evidence="1">
    <location>
        <begin position="25"/>
        <end position="463"/>
    </location>
</feature>
<evidence type="ECO:0000259" key="1">
    <source>
        <dbReference type="Pfam" id="PF01425"/>
    </source>
</evidence>
<dbReference type="Pfam" id="PF01425">
    <property type="entry name" value="Amidase"/>
    <property type="match status" value="1"/>
</dbReference>
<organism evidence="2 3">
    <name type="scientific">Cystobacter ferrugineus</name>
    <dbReference type="NCBI Taxonomy" id="83449"/>
    <lineage>
        <taxon>Bacteria</taxon>
        <taxon>Pseudomonadati</taxon>
        <taxon>Myxococcota</taxon>
        <taxon>Myxococcia</taxon>
        <taxon>Myxococcales</taxon>
        <taxon>Cystobacterineae</taxon>
        <taxon>Archangiaceae</taxon>
        <taxon>Cystobacter</taxon>
    </lineage>
</organism>
<dbReference type="PANTHER" id="PTHR43372">
    <property type="entry name" value="FATTY-ACID AMIDE HYDROLASE"/>
    <property type="match status" value="1"/>
</dbReference>
<gene>
    <name evidence="2" type="ORF">BON30_22670</name>
</gene>
<reference evidence="3" key="1">
    <citation type="submission" date="2016-11" db="EMBL/GenBank/DDBJ databases">
        <authorList>
            <person name="Shukria A."/>
            <person name="Stevens D.C."/>
        </authorList>
    </citation>
    <scope>NUCLEOTIDE SEQUENCE [LARGE SCALE GENOMIC DNA]</scope>
    <source>
        <strain evidence="3">Cbfe23</strain>
    </source>
</reference>
<evidence type="ECO:0000313" key="3">
    <source>
        <dbReference type="Proteomes" id="UP000182229"/>
    </source>
</evidence>
<dbReference type="SUPFAM" id="SSF75304">
    <property type="entry name" value="Amidase signature (AS) enzymes"/>
    <property type="match status" value="1"/>
</dbReference>
<keyword evidence="3" id="KW-1185">Reference proteome</keyword>
<dbReference type="InterPro" id="IPR023631">
    <property type="entry name" value="Amidase_dom"/>
</dbReference>
<accession>A0A1L9B9R8</accession>
<dbReference type="Gene3D" id="3.90.1300.10">
    <property type="entry name" value="Amidase signature (AS) domain"/>
    <property type="match status" value="1"/>
</dbReference>
<dbReference type="OrthoDB" id="9811471at2"/>
<dbReference type="GO" id="GO:0012505">
    <property type="term" value="C:endomembrane system"/>
    <property type="evidence" value="ECO:0007669"/>
    <property type="project" value="TreeGrafter"/>
</dbReference>
<dbReference type="RefSeq" id="WP_071900442.1">
    <property type="nucleotide sequence ID" value="NZ_MPIN01000005.1"/>
</dbReference>
<dbReference type="AlphaFoldDB" id="A0A1L9B9R8"/>
<reference evidence="2 3" key="2">
    <citation type="submission" date="2016-12" db="EMBL/GenBank/DDBJ databases">
        <title>Draft Genome Sequence of Cystobacter ferrugineus Strain Cbfe23.</title>
        <authorList>
            <person name="Akbar S."/>
            <person name="Dowd S.E."/>
            <person name="Stevens D.C."/>
        </authorList>
    </citation>
    <scope>NUCLEOTIDE SEQUENCE [LARGE SCALE GENOMIC DNA]</scope>
    <source>
        <strain evidence="2 3">Cbfe23</strain>
    </source>
</reference>
<evidence type="ECO:0000313" key="2">
    <source>
        <dbReference type="EMBL" id="OJH39004.1"/>
    </source>
</evidence>
<dbReference type="EMBL" id="MPIN01000005">
    <property type="protein sequence ID" value="OJH39004.1"/>
    <property type="molecule type" value="Genomic_DNA"/>
</dbReference>
<dbReference type="Proteomes" id="UP000182229">
    <property type="component" value="Unassembled WGS sequence"/>
</dbReference>
<dbReference type="InterPro" id="IPR036928">
    <property type="entry name" value="AS_sf"/>
</dbReference>
<dbReference type="InterPro" id="IPR052739">
    <property type="entry name" value="FAAH2"/>
</dbReference>